<dbReference type="GO" id="GO:0043023">
    <property type="term" value="F:ribosomal large subunit binding"/>
    <property type="evidence" value="ECO:0007669"/>
    <property type="project" value="TreeGrafter"/>
</dbReference>
<dbReference type="FunFam" id="1.10.132.20:FF:000001">
    <property type="entry name" value="Ribosome-recycling factor"/>
    <property type="match status" value="1"/>
</dbReference>
<organism evidence="9 10">
    <name type="scientific">Dyadobacter psychrophilus</name>
    <dbReference type="NCBI Taxonomy" id="651661"/>
    <lineage>
        <taxon>Bacteria</taxon>
        <taxon>Pseudomonadati</taxon>
        <taxon>Bacteroidota</taxon>
        <taxon>Cytophagia</taxon>
        <taxon>Cytophagales</taxon>
        <taxon>Spirosomataceae</taxon>
        <taxon>Dyadobacter</taxon>
    </lineage>
</organism>
<dbReference type="STRING" id="651661.SAMN05660293_03499"/>
<keyword evidence="7" id="KW-0175">Coiled coil</keyword>
<evidence type="ECO:0000256" key="1">
    <source>
        <dbReference type="ARBA" id="ARBA00004496"/>
    </source>
</evidence>
<dbReference type="PANTHER" id="PTHR20982:SF3">
    <property type="entry name" value="MITOCHONDRIAL RIBOSOME RECYCLING FACTOR PSEUDO 1"/>
    <property type="match status" value="1"/>
</dbReference>
<dbReference type="GO" id="GO:0006415">
    <property type="term" value="P:translational termination"/>
    <property type="evidence" value="ECO:0007669"/>
    <property type="project" value="UniProtKB-UniRule"/>
</dbReference>
<dbReference type="NCBIfam" id="TIGR00496">
    <property type="entry name" value="frr"/>
    <property type="match status" value="1"/>
</dbReference>
<gene>
    <name evidence="6" type="primary">frr</name>
    <name evidence="9" type="ORF">SAMN05660293_03499</name>
</gene>
<keyword evidence="3 6" id="KW-0963">Cytoplasm</keyword>
<evidence type="ECO:0000256" key="4">
    <source>
        <dbReference type="ARBA" id="ARBA00022917"/>
    </source>
</evidence>
<evidence type="ECO:0000256" key="3">
    <source>
        <dbReference type="ARBA" id="ARBA00022490"/>
    </source>
</evidence>
<dbReference type="Pfam" id="PF01765">
    <property type="entry name" value="RRF"/>
    <property type="match status" value="1"/>
</dbReference>
<dbReference type="HAMAP" id="MF_00040">
    <property type="entry name" value="RRF"/>
    <property type="match status" value="1"/>
</dbReference>
<evidence type="ECO:0000256" key="5">
    <source>
        <dbReference type="ARBA" id="ARBA00025050"/>
    </source>
</evidence>
<proteinExistence type="inferred from homology"/>
<comment type="similarity">
    <text evidence="2 6">Belongs to the RRF family.</text>
</comment>
<dbReference type="AlphaFoldDB" id="A0A1T5FVQ5"/>
<comment type="function">
    <text evidence="5 6">Responsible for the release of ribosomes from messenger RNA at the termination of protein biosynthesis. May increase the efficiency of translation by recycling ribosomes from one round of translation to another.</text>
</comment>
<sequence length="186" mass="21147">MEEIELYLDDAKDTMEGAIKHLIIELGKIRAGKATPQMLEGLQIEYYGSMTPLQNVATINTPDARTIAIRPFEKKIINDIEKAIRNGNLGFAPSNDGEMIRISVPPLNEERRRELVKRAKNEIETAKINIRNIRQDANNSLRKLTKEGVAEDLIKLSEDRVQKLTDGYVSKVEQIFNAKEKEIMEV</sequence>
<dbReference type="Gene3D" id="1.10.132.20">
    <property type="entry name" value="Ribosome-recycling factor"/>
    <property type="match status" value="1"/>
</dbReference>
<feature type="domain" description="Ribosome recycling factor" evidence="8">
    <location>
        <begin position="25"/>
        <end position="184"/>
    </location>
</feature>
<evidence type="ECO:0000259" key="8">
    <source>
        <dbReference type="Pfam" id="PF01765"/>
    </source>
</evidence>
<feature type="coiled-coil region" evidence="7">
    <location>
        <begin position="116"/>
        <end position="143"/>
    </location>
</feature>
<dbReference type="FunFam" id="3.30.1360.40:FF:000001">
    <property type="entry name" value="Ribosome-recycling factor"/>
    <property type="match status" value="1"/>
</dbReference>
<evidence type="ECO:0000256" key="2">
    <source>
        <dbReference type="ARBA" id="ARBA00005912"/>
    </source>
</evidence>
<dbReference type="Gene3D" id="3.30.1360.40">
    <property type="match status" value="1"/>
</dbReference>
<dbReference type="EMBL" id="FUZA01000004">
    <property type="protein sequence ID" value="SKC00265.1"/>
    <property type="molecule type" value="Genomic_DNA"/>
</dbReference>
<accession>A0A1T5FVQ5</accession>
<dbReference type="InterPro" id="IPR023584">
    <property type="entry name" value="Ribosome_recyc_fac_dom"/>
</dbReference>
<dbReference type="SUPFAM" id="SSF55194">
    <property type="entry name" value="Ribosome recycling factor, RRF"/>
    <property type="match status" value="1"/>
</dbReference>
<dbReference type="RefSeq" id="WP_082216003.1">
    <property type="nucleotide sequence ID" value="NZ_FUZA01000004.1"/>
</dbReference>
<evidence type="ECO:0000256" key="6">
    <source>
        <dbReference type="HAMAP-Rule" id="MF_00040"/>
    </source>
</evidence>
<evidence type="ECO:0000256" key="7">
    <source>
        <dbReference type="SAM" id="Coils"/>
    </source>
</evidence>
<dbReference type="InterPro" id="IPR036191">
    <property type="entry name" value="RRF_sf"/>
</dbReference>
<keyword evidence="4 6" id="KW-0648">Protein biosynthesis</keyword>
<dbReference type="GO" id="GO:0005737">
    <property type="term" value="C:cytoplasm"/>
    <property type="evidence" value="ECO:0007669"/>
    <property type="project" value="UniProtKB-SubCell"/>
</dbReference>
<dbReference type="OrthoDB" id="9804006at2"/>
<protein>
    <recommendedName>
        <fullName evidence="6">Ribosome-recycling factor</fullName>
        <shortName evidence="6">RRF</shortName>
    </recommendedName>
    <alternativeName>
        <fullName evidence="6">Ribosome-releasing factor</fullName>
    </alternativeName>
</protein>
<dbReference type="Proteomes" id="UP000190897">
    <property type="component" value="Unassembled WGS sequence"/>
</dbReference>
<dbReference type="InterPro" id="IPR002661">
    <property type="entry name" value="Ribosome_recyc_fac"/>
</dbReference>
<dbReference type="CDD" id="cd00520">
    <property type="entry name" value="RRF"/>
    <property type="match status" value="1"/>
</dbReference>
<name>A0A1T5FVQ5_9BACT</name>
<keyword evidence="10" id="KW-1185">Reference proteome</keyword>
<evidence type="ECO:0000313" key="9">
    <source>
        <dbReference type="EMBL" id="SKC00265.1"/>
    </source>
</evidence>
<evidence type="ECO:0000313" key="10">
    <source>
        <dbReference type="Proteomes" id="UP000190897"/>
    </source>
</evidence>
<reference evidence="10" key="1">
    <citation type="submission" date="2017-02" db="EMBL/GenBank/DDBJ databases">
        <authorList>
            <person name="Varghese N."/>
            <person name="Submissions S."/>
        </authorList>
    </citation>
    <scope>NUCLEOTIDE SEQUENCE [LARGE SCALE GENOMIC DNA]</scope>
    <source>
        <strain evidence="10">DSM 22270</strain>
    </source>
</reference>
<dbReference type="PANTHER" id="PTHR20982">
    <property type="entry name" value="RIBOSOME RECYCLING FACTOR"/>
    <property type="match status" value="1"/>
</dbReference>
<comment type="subcellular location">
    <subcellularLocation>
        <location evidence="1 6">Cytoplasm</location>
    </subcellularLocation>
</comment>